<dbReference type="SUPFAM" id="SSF46894">
    <property type="entry name" value="C-terminal effector domain of the bipartite response regulators"/>
    <property type="match status" value="1"/>
</dbReference>
<proteinExistence type="predicted"/>
<dbReference type="KEGG" id="lmoi:VV02_06315"/>
<evidence type="ECO:0000313" key="4">
    <source>
        <dbReference type="Proteomes" id="UP000066480"/>
    </source>
</evidence>
<dbReference type="PROSITE" id="PS50043">
    <property type="entry name" value="HTH_LUXR_2"/>
    <property type="match status" value="1"/>
</dbReference>
<evidence type="ECO:0000256" key="1">
    <source>
        <dbReference type="SAM" id="MobiDB-lite"/>
    </source>
</evidence>
<dbReference type="InterPro" id="IPR016032">
    <property type="entry name" value="Sig_transdc_resp-reg_C-effctor"/>
</dbReference>
<keyword evidence="4" id="KW-1185">Reference proteome</keyword>
<reference evidence="3 4" key="1">
    <citation type="submission" date="2015-03" db="EMBL/GenBank/DDBJ databases">
        <title>Luteipulveratus halotolerans sp. nov., a novel actinobacterium (Dermacoccaceae) from Sarawak, Malaysia.</title>
        <authorList>
            <person name="Juboi H."/>
            <person name="Basik A."/>
            <person name="Shamsul S.S."/>
            <person name="Arnold P."/>
            <person name="Schmitt E.K."/>
            <person name="Sanglier J.-J."/>
            <person name="Yeo T."/>
        </authorList>
    </citation>
    <scope>NUCLEOTIDE SEQUENCE [LARGE SCALE GENOMIC DNA]</scope>
    <source>
        <strain evidence="3 4">MN07-A0370</strain>
    </source>
</reference>
<dbReference type="InterPro" id="IPR036388">
    <property type="entry name" value="WH-like_DNA-bd_sf"/>
</dbReference>
<dbReference type="OrthoDB" id="3369460at2"/>
<dbReference type="SMART" id="SM00421">
    <property type="entry name" value="HTH_LUXR"/>
    <property type="match status" value="1"/>
</dbReference>
<dbReference type="Pfam" id="PF00196">
    <property type="entry name" value="GerE"/>
    <property type="match status" value="1"/>
</dbReference>
<dbReference type="PRINTS" id="PR00038">
    <property type="entry name" value="HTHLUXR"/>
</dbReference>
<dbReference type="Gene3D" id="1.10.10.10">
    <property type="entry name" value="Winged helix-like DNA-binding domain superfamily/Winged helix DNA-binding domain"/>
    <property type="match status" value="1"/>
</dbReference>
<dbReference type="GO" id="GO:0003677">
    <property type="term" value="F:DNA binding"/>
    <property type="evidence" value="ECO:0007669"/>
    <property type="project" value="InterPro"/>
</dbReference>
<gene>
    <name evidence="3" type="ORF">VV02_06315</name>
</gene>
<evidence type="ECO:0000313" key="3">
    <source>
        <dbReference type="EMBL" id="AKU15563.1"/>
    </source>
</evidence>
<feature type="domain" description="HTH luxR-type" evidence="2">
    <location>
        <begin position="286"/>
        <end position="351"/>
    </location>
</feature>
<name>A0A0K1JG50_9MICO</name>
<protein>
    <recommendedName>
        <fullName evidence="2">HTH luxR-type domain-containing protein</fullName>
    </recommendedName>
</protein>
<dbReference type="InterPro" id="IPR000792">
    <property type="entry name" value="Tscrpt_reg_LuxR_C"/>
</dbReference>
<accession>A0A0K1JG50</accession>
<dbReference type="AlphaFoldDB" id="A0A0K1JG50"/>
<dbReference type="EMBL" id="CP011112">
    <property type="protein sequence ID" value="AKU15563.1"/>
    <property type="molecule type" value="Genomic_DNA"/>
</dbReference>
<evidence type="ECO:0000259" key="2">
    <source>
        <dbReference type="PROSITE" id="PS50043"/>
    </source>
</evidence>
<dbReference type="RefSeq" id="WP_052590487.1">
    <property type="nucleotide sequence ID" value="NZ_CP011112.1"/>
</dbReference>
<dbReference type="Proteomes" id="UP000066480">
    <property type="component" value="Chromosome"/>
</dbReference>
<organism evidence="3 4">
    <name type="scientific">Luteipulveratus mongoliensis</name>
    <dbReference type="NCBI Taxonomy" id="571913"/>
    <lineage>
        <taxon>Bacteria</taxon>
        <taxon>Bacillati</taxon>
        <taxon>Actinomycetota</taxon>
        <taxon>Actinomycetes</taxon>
        <taxon>Micrococcales</taxon>
        <taxon>Dermacoccaceae</taxon>
        <taxon>Luteipulveratus</taxon>
    </lineage>
</organism>
<sequence length="353" mass="38679">MADEPPTGNASDTAERTPPTRQQRRGLGDLLGSDLTANLYLMLLQSPTMTEVELISQGEDPEEVSLALRALEAGRLVRYIEPGRWAVLPPERALASYATRLEERARTVRSSMTGLTRLHETISAAQAEDEMPFGVHLLRSIDGIQKATNELLAGARESFVSMRRGSPRVLQLLDDSLNSPEEPTLNAEGHQLQVRTTFDSSLLEHPNLHAAVEARSRVGDQIRFYSRVPFTATVSDEGVTVVDIDNPDGSTAGLRITHPGVSASIKRVIDSTWQMGVPWRGSADLAQQPTAALDTKDLDILTLLTSGAADATIARQLGISQRTVERRVRRMLDLLNAETRFQAGVQACKRGWI</sequence>
<feature type="region of interest" description="Disordered" evidence="1">
    <location>
        <begin position="1"/>
        <end position="27"/>
    </location>
</feature>
<dbReference type="GO" id="GO:0006355">
    <property type="term" value="P:regulation of DNA-templated transcription"/>
    <property type="evidence" value="ECO:0007669"/>
    <property type="project" value="InterPro"/>
</dbReference>
<dbReference type="STRING" id="571913.VV02_06315"/>